<gene>
    <name evidence="1" type="ORF">GSCOC_T00000592001</name>
</gene>
<dbReference type="PANTHER" id="PTHR48435">
    <property type="entry name" value="POLYPROTEIN"/>
    <property type="match status" value="1"/>
</dbReference>
<reference evidence="2" key="1">
    <citation type="journal article" date="2014" name="Science">
        <title>The coffee genome provides insight into the convergent evolution of caffeine biosynthesis.</title>
        <authorList>
            <person name="Denoeud F."/>
            <person name="Carretero-Paulet L."/>
            <person name="Dereeper A."/>
            <person name="Droc G."/>
            <person name="Guyot R."/>
            <person name="Pietrella M."/>
            <person name="Zheng C."/>
            <person name="Alberti A."/>
            <person name="Anthony F."/>
            <person name="Aprea G."/>
            <person name="Aury J.M."/>
            <person name="Bento P."/>
            <person name="Bernard M."/>
            <person name="Bocs S."/>
            <person name="Campa C."/>
            <person name="Cenci A."/>
            <person name="Combes M.C."/>
            <person name="Crouzillat D."/>
            <person name="Da Silva C."/>
            <person name="Daddiego L."/>
            <person name="De Bellis F."/>
            <person name="Dussert S."/>
            <person name="Garsmeur O."/>
            <person name="Gayraud T."/>
            <person name="Guignon V."/>
            <person name="Jahn K."/>
            <person name="Jamilloux V."/>
            <person name="Joet T."/>
            <person name="Labadie K."/>
            <person name="Lan T."/>
            <person name="Leclercq J."/>
            <person name="Lepelley M."/>
            <person name="Leroy T."/>
            <person name="Li L.T."/>
            <person name="Librado P."/>
            <person name="Lopez L."/>
            <person name="Munoz A."/>
            <person name="Noel B."/>
            <person name="Pallavicini A."/>
            <person name="Perrotta G."/>
            <person name="Poncet V."/>
            <person name="Pot D."/>
            <person name="Priyono X."/>
            <person name="Rigoreau M."/>
            <person name="Rouard M."/>
            <person name="Rozas J."/>
            <person name="Tranchant-Dubreuil C."/>
            <person name="VanBuren R."/>
            <person name="Zhang Q."/>
            <person name="Andrade A.C."/>
            <person name="Argout X."/>
            <person name="Bertrand B."/>
            <person name="de Kochko A."/>
            <person name="Graziosi G."/>
            <person name="Henry R.J."/>
            <person name="Jayarama X."/>
            <person name="Ming R."/>
            <person name="Nagai C."/>
            <person name="Rounsley S."/>
            <person name="Sankoff D."/>
            <person name="Giuliano G."/>
            <person name="Albert V.A."/>
            <person name="Wincker P."/>
            <person name="Lashermes P."/>
        </authorList>
    </citation>
    <scope>NUCLEOTIDE SEQUENCE [LARGE SCALE GENOMIC DNA]</scope>
    <source>
        <strain evidence="2">cv. DH200-94</strain>
    </source>
</reference>
<accession>A0A068VMP8</accession>
<name>A0A068VMP8_COFCA</name>
<organism evidence="1 2">
    <name type="scientific">Coffea canephora</name>
    <name type="common">Robusta coffee</name>
    <dbReference type="NCBI Taxonomy" id="49390"/>
    <lineage>
        <taxon>Eukaryota</taxon>
        <taxon>Viridiplantae</taxon>
        <taxon>Streptophyta</taxon>
        <taxon>Embryophyta</taxon>
        <taxon>Tracheophyta</taxon>
        <taxon>Spermatophyta</taxon>
        <taxon>Magnoliopsida</taxon>
        <taxon>eudicotyledons</taxon>
        <taxon>Gunneridae</taxon>
        <taxon>Pentapetalae</taxon>
        <taxon>asterids</taxon>
        <taxon>lamiids</taxon>
        <taxon>Gentianales</taxon>
        <taxon>Rubiaceae</taxon>
        <taxon>Ixoroideae</taxon>
        <taxon>Gardenieae complex</taxon>
        <taxon>Bertiereae - Coffeeae clade</taxon>
        <taxon>Coffeeae</taxon>
        <taxon>Coffea</taxon>
    </lineage>
</organism>
<dbReference type="PhylomeDB" id="A0A068VMP8"/>
<evidence type="ECO:0000313" key="2">
    <source>
        <dbReference type="Proteomes" id="UP000295252"/>
    </source>
</evidence>
<dbReference type="Proteomes" id="UP000295252">
    <property type="component" value="Unassembled WGS sequence"/>
</dbReference>
<dbReference type="InParanoid" id="A0A068VMP8"/>
<dbReference type="InterPro" id="IPR053098">
    <property type="entry name" value="Petuviruses_polyprotein"/>
</dbReference>
<evidence type="ECO:0000313" key="1">
    <source>
        <dbReference type="EMBL" id="CDP21971.1"/>
    </source>
</evidence>
<proteinExistence type="predicted"/>
<sequence>KQWEIHDDHPQNLQQVHRSQDIIIYFDKEGLPVSWFQDPISGHIYFDVCNVCEECQVENILGLDLPDLPCKKKSKSKQDLHPYYQKCLNILEKEGEKSKWNLKPFCKPEPLVPIHTPQIQECFMFSEADFPKFETFNKNGSRHTPKIQNISSTILPSGETVRPNPAEDVLNWQTENSLVQNTALISIHKNISEAKDKIEQIDTTVSTQQSQVSHMIEVFEKRLQELKYIMPSDPSTLADFILNKEKETKFIQDQLHVLKTTGQVPTYDVGPSSPLSRVSSMYGAVPLRN</sequence>
<dbReference type="AlphaFoldDB" id="A0A068VMP8"/>
<dbReference type="EMBL" id="HG747585">
    <property type="protein sequence ID" value="CDP21971.1"/>
    <property type="molecule type" value="Genomic_DNA"/>
</dbReference>
<keyword evidence="2" id="KW-1185">Reference proteome</keyword>
<feature type="non-terminal residue" evidence="1">
    <location>
        <position position="1"/>
    </location>
</feature>
<dbReference type="Gramene" id="CDP21971">
    <property type="protein sequence ID" value="CDP21971"/>
    <property type="gene ID" value="GSCOC_T00000592001"/>
</dbReference>
<protein>
    <submittedName>
        <fullName evidence="1">DH200=94 genomic scaffold, scaffold_8501</fullName>
    </submittedName>
</protein>
<dbReference type="PANTHER" id="PTHR48435:SF1">
    <property type="entry name" value="POLYPROTEIN"/>
    <property type="match status" value="1"/>
</dbReference>